<gene>
    <name evidence="2" type="ORF">DXA68_09635</name>
</gene>
<dbReference type="Pfam" id="PF13149">
    <property type="entry name" value="Mfa_like_1"/>
    <property type="match status" value="1"/>
</dbReference>
<dbReference type="Gene3D" id="2.60.40.2620">
    <property type="entry name" value="Fimbrillin-like"/>
    <property type="match status" value="1"/>
</dbReference>
<dbReference type="RefSeq" id="WP_117987313.1">
    <property type="nucleotide sequence ID" value="NZ_CABMFG010000012.1"/>
</dbReference>
<dbReference type="InterPro" id="IPR042278">
    <property type="entry name" value="Mfa-like_1_N"/>
</dbReference>
<comment type="caution">
    <text evidence="2">The sequence shown here is derived from an EMBL/GenBank/DDBJ whole genome shotgun (WGS) entry which is preliminary data.</text>
</comment>
<dbReference type="InterPro" id="IPR025049">
    <property type="entry name" value="Mfa-like_1"/>
</dbReference>
<keyword evidence="1" id="KW-0732">Signal</keyword>
<reference evidence="2 3" key="1">
    <citation type="submission" date="2018-08" db="EMBL/GenBank/DDBJ databases">
        <title>A genome reference for cultivated species of the human gut microbiota.</title>
        <authorList>
            <person name="Zou Y."/>
            <person name="Xue W."/>
            <person name="Luo G."/>
        </authorList>
    </citation>
    <scope>NUCLEOTIDE SEQUENCE [LARGE SCALE GENOMIC DNA]</scope>
    <source>
        <strain evidence="2 3">OF03-9BH</strain>
    </source>
</reference>
<accession>A0A413H636</accession>
<dbReference type="PROSITE" id="PS51257">
    <property type="entry name" value="PROKAR_LIPOPROTEIN"/>
    <property type="match status" value="1"/>
</dbReference>
<organism evidence="2 3">
    <name type="scientific">Bacteroides stercorirosoris</name>
    <dbReference type="NCBI Taxonomy" id="871324"/>
    <lineage>
        <taxon>Bacteria</taxon>
        <taxon>Pseudomonadati</taxon>
        <taxon>Bacteroidota</taxon>
        <taxon>Bacteroidia</taxon>
        <taxon>Bacteroidales</taxon>
        <taxon>Bacteroidaceae</taxon>
        <taxon>Bacteroides</taxon>
    </lineage>
</organism>
<dbReference type="EMBL" id="QSCF01000012">
    <property type="protein sequence ID" value="RGX79011.1"/>
    <property type="molecule type" value="Genomic_DNA"/>
</dbReference>
<proteinExistence type="predicted"/>
<evidence type="ECO:0008006" key="4">
    <source>
        <dbReference type="Google" id="ProtNLM"/>
    </source>
</evidence>
<feature type="chain" id="PRO_5019468572" description="Fimbrillin family protein" evidence="1">
    <location>
        <begin position="22"/>
        <end position="546"/>
    </location>
</feature>
<dbReference type="Proteomes" id="UP000286075">
    <property type="component" value="Unassembled WGS sequence"/>
</dbReference>
<dbReference type="AlphaFoldDB" id="A0A413H636"/>
<name>A0A413H636_9BACE</name>
<evidence type="ECO:0000256" key="1">
    <source>
        <dbReference type="SAM" id="SignalP"/>
    </source>
</evidence>
<dbReference type="OrthoDB" id="1050693at2"/>
<protein>
    <recommendedName>
        <fullName evidence="4">Fimbrillin family protein</fullName>
    </recommendedName>
</protein>
<evidence type="ECO:0000313" key="2">
    <source>
        <dbReference type="EMBL" id="RGX79011.1"/>
    </source>
</evidence>
<evidence type="ECO:0000313" key="3">
    <source>
        <dbReference type="Proteomes" id="UP000286075"/>
    </source>
</evidence>
<sequence>MKTNILYFPLLVLLSAVSLCGCSNDDEPVATATDGTTLTVTARADGFASTDGTAHTGTPQTRASESGYTTTFVKGDQIGVFAVRDGSVITGCQNMPLTYNGTSWSGSAPVYKYADATYFAYYPYTDGMNNKTSVDEIVTAFNATVTAATDQSTYAKYTACDLMTATAESPISGTSLSFSFTHKMSLIEISLPVQKYKTTDNADAYEYSAPVLGATFSLAPSSGSGATTIKPCPMGNGIYRYIVPVGTSGATVSGAFDTADGKTIEYSKNSLSLSAGNYKRLNVTYNGATSTPTVRTLTVGDFFYSDGSICPGDASNPPKEGCIGIVYWLGDIKGDNYTLLDSQFPSGTHGLVVSLWDMPAPDNPSSTTMKWTYGGYEYVNTWLGSATWSGTVSRPGSFTSIQVADKMQGYANTVALEEYNKYVENPSYSKNQNLRVKPVKGLSAFQTAHPAPVSSSGWYWPSVCELKQVCWGQGNSSGVSGKSMLNPKITKVGGTTFGNDYYWPSTENSTNSGRYAWLVIFSDGTVGYVGGYKYSYAYRVRPLLAF</sequence>
<dbReference type="CDD" id="cd13120">
    <property type="entry name" value="BF2867_like_N"/>
    <property type="match status" value="1"/>
</dbReference>
<feature type="signal peptide" evidence="1">
    <location>
        <begin position="1"/>
        <end position="21"/>
    </location>
</feature>
<dbReference type="Gene3D" id="2.60.40.3570">
    <property type="match status" value="1"/>
</dbReference>